<keyword evidence="2" id="KW-1185">Reference proteome</keyword>
<proteinExistence type="predicted"/>
<dbReference type="Proteomes" id="UP000240760">
    <property type="component" value="Unassembled WGS sequence"/>
</dbReference>
<sequence length="209" mass="22966">MQLGGHGRRCYGKAKSSTSHMRYMSNGGFGHLRNGRNGKLGSQWCQGQLAAKQTATLAFQRNAWAFGVSARYALLPFTKQQRRDSYRIASLLTSDRTTVARVTRLALGRCRGPPRKADAKYRNRTTVDRLLGSTQGLGITTLPALSSPTLTPTLIFAPQPGVLGPAVDLKRAYPYTASHLMLPLDTACLVKRPADRHDLMLLAGNIWQK</sequence>
<dbReference type="AlphaFoldDB" id="A0A2T4BZA7"/>
<protein>
    <submittedName>
        <fullName evidence="1">Uncharacterized protein</fullName>
    </submittedName>
</protein>
<dbReference type="EMBL" id="KZ679135">
    <property type="protein sequence ID" value="PTB74647.1"/>
    <property type="molecule type" value="Genomic_DNA"/>
</dbReference>
<evidence type="ECO:0000313" key="2">
    <source>
        <dbReference type="Proteomes" id="UP000240760"/>
    </source>
</evidence>
<reference evidence="1 2" key="1">
    <citation type="submission" date="2016-07" db="EMBL/GenBank/DDBJ databases">
        <title>Multiple horizontal gene transfer events from other fungi enriched the ability of initially mycotrophic Trichoderma (Ascomycota) to feed on dead plant biomass.</title>
        <authorList>
            <consortium name="DOE Joint Genome Institute"/>
            <person name="Aerts A."/>
            <person name="Atanasova L."/>
            <person name="Chenthamara K."/>
            <person name="Zhang J."/>
            <person name="Grujic M."/>
            <person name="Henrissat B."/>
            <person name="Kuo A."/>
            <person name="Salamov A."/>
            <person name="Lipzen A."/>
            <person name="Labutti K."/>
            <person name="Barry K."/>
            <person name="Miao Y."/>
            <person name="Rahimi M.J."/>
            <person name="Shen Q."/>
            <person name="Grigoriev I.V."/>
            <person name="Kubicek C.P."/>
            <person name="Druzhinina I.S."/>
        </authorList>
    </citation>
    <scope>NUCLEOTIDE SEQUENCE [LARGE SCALE GENOMIC DNA]</scope>
    <source>
        <strain evidence="1 2">ATCC 18648</strain>
    </source>
</reference>
<accession>A0A2T4BZA7</accession>
<organism evidence="1 2">
    <name type="scientific">Trichoderma longibrachiatum ATCC 18648</name>
    <dbReference type="NCBI Taxonomy" id="983965"/>
    <lineage>
        <taxon>Eukaryota</taxon>
        <taxon>Fungi</taxon>
        <taxon>Dikarya</taxon>
        <taxon>Ascomycota</taxon>
        <taxon>Pezizomycotina</taxon>
        <taxon>Sordariomycetes</taxon>
        <taxon>Hypocreomycetidae</taxon>
        <taxon>Hypocreales</taxon>
        <taxon>Hypocreaceae</taxon>
        <taxon>Trichoderma</taxon>
    </lineage>
</organism>
<evidence type="ECO:0000313" key="1">
    <source>
        <dbReference type="EMBL" id="PTB74647.1"/>
    </source>
</evidence>
<gene>
    <name evidence="1" type="ORF">M440DRAFT_1031173</name>
</gene>
<name>A0A2T4BZA7_TRILO</name>